<feature type="transmembrane region" description="Helical" evidence="2">
    <location>
        <begin position="47"/>
        <end position="66"/>
    </location>
</feature>
<comment type="caution">
    <text evidence="3">The sequence shown here is derived from an EMBL/GenBank/DDBJ whole genome shotgun (WGS) entry which is preliminary data.</text>
</comment>
<accession>A0AAV4C370</accession>
<dbReference type="EMBL" id="BLXT01005777">
    <property type="protein sequence ID" value="GFO25807.1"/>
    <property type="molecule type" value="Genomic_DNA"/>
</dbReference>
<evidence type="ECO:0008006" key="5">
    <source>
        <dbReference type="Google" id="ProtNLM"/>
    </source>
</evidence>
<dbReference type="AlphaFoldDB" id="A0AAV4C370"/>
<gene>
    <name evidence="3" type="ORF">PoB_005231200</name>
</gene>
<reference evidence="3 4" key="1">
    <citation type="journal article" date="2021" name="Elife">
        <title>Chloroplast acquisition without the gene transfer in kleptoplastic sea slugs, Plakobranchus ocellatus.</title>
        <authorList>
            <person name="Maeda T."/>
            <person name="Takahashi S."/>
            <person name="Yoshida T."/>
            <person name="Shimamura S."/>
            <person name="Takaki Y."/>
            <person name="Nagai Y."/>
            <person name="Toyoda A."/>
            <person name="Suzuki Y."/>
            <person name="Arimoto A."/>
            <person name="Ishii H."/>
            <person name="Satoh N."/>
            <person name="Nishiyama T."/>
            <person name="Hasebe M."/>
            <person name="Maruyama T."/>
            <person name="Minagawa J."/>
            <person name="Obokata J."/>
            <person name="Shigenobu S."/>
        </authorList>
    </citation>
    <scope>NUCLEOTIDE SEQUENCE [LARGE SCALE GENOMIC DNA]</scope>
</reference>
<proteinExistence type="predicted"/>
<protein>
    <recommendedName>
        <fullName evidence="5">7TM GPCR serpentine receptor class x (Srx) domain-containing protein</fullName>
    </recommendedName>
</protein>
<keyword evidence="2" id="KW-0472">Membrane</keyword>
<feature type="region of interest" description="Disordered" evidence="1">
    <location>
        <begin position="75"/>
        <end position="97"/>
    </location>
</feature>
<evidence type="ECO:0000256" key="2">
    <source>
        <dbReference type="SAM" id="Phobius"/>
    </source>
</evidence>
<sequence>MLGCVAAVISNCIFGAIYYHPSLPSGKVWLRRVFPGKSMADINNKSALGFSVVVNIMMVLLLRFILISSNTNNKDNEDNSNCNKNKNNDEDDDDDDKNKDTFSAVSVMDGFKFGVGLWCLTTLLEFPHVLLAQRSVDVFLIEQGHNFISMALSGVCIAYFK</sequence>
<dbReference type="Proteomes" id="UP000735302">
    <property type="component" value="Unassembled WGS sequence"/>
</dbReference>
<keyword evidence="2" id="KW-1133">Transmembrane helix</keyword>
<organism evidence="3 4">
    <name type="scientific">Plakobranchus ocellatus</name>
    <dbReference type="NCBI Taxonomy" id="259542"/>
    <lineage>
        <taxon>Eukaryota</taxon>
        <taxon>Metazoa</taxon>
        <taxon>Spiralia</taxon>
        <taxon>Lophotrochozoa</taxon>
        <taxon>Mollusca</taxon>
        <taxon>Gastropoda</taxon>
        <taxon>Heterobranchia</taxon>
        <taxon>Euthyneura</taxon>
        <taxon>Panpulmonata</taxon>
        <taxon>Sacoglossa</taxon>
        <taxon>Placobranchoidea</taxon>
        <taxon>Plakobranchidae</taxon>
        <taxon>Plakobranchus</taxon>
    </lineage>
</organism>
<name>A0AAV4C370_9GAST</name>
<keyword evidence="4" id="KW-1185">Reference proteome</keyword>
<evidence type="ECO:0000313" key="4">
    <source>
        <dbReference type="Proteomes" id="UP000735302"/>
    </source>
</evidence>
<keyword evidence="2" id="KW-0812">Transmembrane</keyword>
<evidence type="ECO:0000313" key="3">
    <source>
        <dbReference type="EMBL" id="GFO25807.1"/>
    </source>
</evidence>
<dbReference type="Pfam" id="PF08570">
    <property type="entry name" value="DUF1761"/>
    <property type="match status" value="1"/>
</dbReference>
<evidence type="ECO:0000256" key="1">
    <source>
        <dbReference type="SAM" id="MobiDB-lite"/>
    </source>
</evidence>
<dbReference type="InterPro" id="IPR013879">
    <property type="entry name" value="DUF1761"/>
</dbReference>